<dbReference type="InterPro" id="IPR002931">
    <property type="entry name" value="Transglutaminase-like"/>
</dbReference>
<comment type="caution">
    <text evidence="3">The sequence shown here is derived from an EMBL/GenBank/DDBJ whole genome shotgun (WGS) entry which is preliminary data.</text>
</comment>
<evidence type="ECO:0000313" key="3">
    <source>
        <dbReference type="EMBL" id="PZF70878.1"/>
    </source>
</evidence>
<evidence type="ECO:0008006" key="5">
    <source>
        <dbReference type="Google" id="ProtNLM"/>
    </source>
</evidence>
<dbReference type="InterPro" id="IPR024618">
    <property type="entry name" value="DUF3857"/>
</dbReference>
<dbReference type="Proteomes" id="UP000248745">
    <property type="component" value="Unassembled WGS sequence"/>
</dbReference>
<evidence type="ECO:0000259" key="1">
    <source>
        <dbReference type="Pfam" id="PF01841"/>
    </source>
</evidence>
<reference evidence="3 4" key="1">
    <citation type="submission" date="2018-06" db="EMBL/GenBank/DDBJ databases">
        <title>Mucibacter soli gen. nov., sp. nov., a new member of the family Chitinophagaceae producing mucin.</title>
        <authorList>
            <person name="Kim M.-K."/>
            <person name="Park S."/>
            <person name="Kim T.-S."/>
            <person name="Joung Y."/>
            <person name="Han J.-H."/>
            <person name="Kim S.B."/>
        </authorList>
    </citation>
    <scope>NUCLEOTIDE SEQUENCE [LARGE SCALE GENOMIC DNA]</scope>
    <source>
        <strain evidence="3 4">R1-15</strain>
    </source>
</reference>
<proteinExistence type="predicted"/>
<dbReference type="Gene3D" id="3.10.620.30">
    <property type="match status" value="1"/>
</dbReference>
<evidence type="ECO:0000313" key="4">
    <source>
        <dbReference type="Proteomes" id="UP000248745"/>
    </source>
</evidence>
<dbReference type="Gene3D" id="2.60.120.1130">
    <property type="match status" value="1"/>
</dbReference>
<feature type="domain" description="Transglutaminase-like" evidence="1">
    <location>
        <begin position="299"/>
        <end position="399"/>
    </location>
</feature>
<sequence>MPAANAGTSEINPDQMNKPLHYFFGAVFFTMPFLSQAKSGNEPSYAVNNINKALLTNASAVVRHYDQDVEIVATNEVTNRTHIVLTILNEKGQHYASAIDFFSSLSKIKKMTAAAYDANGDLLYKVKESDYITRTVSPQPGHYDDNKIRYYDFPKGRFPYTIDVYIEKEEQQTFFLPSWTPQESGDIAVENATFTVVTAPDYQLRYKGFHVADAPVIAGTEQRRYSWKIADIAASPEEPLTPESRLSRPCVLLAPTKFEIDDHSGTMTSWSDFGKFIYELNAQRDILPEAEKKKIHALADKLPDNHEKIRVLYKYMQDNFRYVAIEYGIGGIQTLSADFLCNNRYGDCKALSNYMMAMLKEVSIPANVVVISAGETPRMKMQTDFVSSQFNHAILCVPMAKDTVWLECTSTDLPYNYLSDFTQDRNALMVTPNGGVVVHTPVYGVAVNKVVHRATARINDDGSLDVTMNNHYTGTPAVKVFHATTHVSQHELDQYVSNKFKLPGYQVIKSEYKHAEDAAIMTMDETMDISAANMVSRSDSRLFVDADLVPVGIGVPVATETRQNPFFFPSSFAVEDHFEIDLPANETIEFLPEPVTASYTFGSYSCAVKQSGNKLVVTRTLQQNSGVYEASVYADFEAFVDKVNSGNQIKVVLKHQ</sequence>
<name>A0A2W2AT50_9BACT</name>
<evidence type="ECO:0000259" key="2">
    <source>
        <dbReference type="Pfam" id="PF12969"/>
    </source>
</evidence>
<protein>
    <recommendedName>
        <fullName evidence="5">DUF3857 domain-containing protein</fullName>
    </recommendedName>
</protein>
<feature type="domain" description="DUF3857" evidence="2">
    <location>
        <begin position="75"/>
        <end position="234"/>
    </location>
</feature>
<dbReference type="AlphaFoldDB" id="A0A2W2AT50"/>
<dbReference type="Gene3D" id="2.60.40.3140">
    <property type="match status" value="1"/>
</dbReference>
<dbReference type="OrthoDB" id="8595007at2"/>
<organism evidence="3 4">
    <name type="scientific">Taibaiella soli</name>
    <dbReference type="NCBI Taxonomy" id="1649169"/>
    <lineage>
        <taxon>Bacteria</taxon>
        <taxon>Pseudomonadati</taxon>
        <taxon>Bacteroidota</taxon>
        <taxon>Chitinophagia</taxon>
        <taxon>Chitinophagales</taxon>
        <taxon>Chitinophagaceae</taxon>
        <taxon>Taibaiella</taxon>
    </lineage>
</organism>
<dbReference type="Pfam" id="PF12969">
    <property type="entry name" value="DUF3857"/>
    <property type="match status" value="1"/>
</dbReference>
<gene>
    <name evidence="3" type="ORF">DN068_20855</name>
</gene>
<keyword evidence="4" id="KW-1185">Reference proteome</keyword>
<dbReference type="InterPro" id="IPR038765">
    <property type="entry name" value="Papain-like_cys_pep_sf"/>
</dbReference>
<dbReference type="RefSeq" id="WP_111000894.1">
    <property type="nucleotide sequence ID" value="NZ_QKTW01000028.1"/>
</dbReference>
<dbReference type="Pfam" id="PF01841">
    <property type="entry name" value="Transglut_core"/>
    <property type="match status" value="1"/>
</dbReference>
<dbReference type="SUPFAM" id="SSF54001">
    <property type="entry name" value="Cysteine proteinases"/>
    <property type="match status" value="1"/>
</dbReference>
<accession>A0A2W2AT50</accession>
<dbReference type="EMBL" id="QKTW01000028">
    <property type="protein sequence ID" value="PZF70878.1"/>
    <property type="molecule type" value="Genomic_DNA"/>
</dbReference>